<evidence type="ECO:0000313" key="2">
    <source>
        <dbReference type="Proteomes" id="UP000655588"/>
    </source>
</evidence>
<dbReference type="EMBL" id="WNWW01000840">
    <property type="protein sequence ID" value="KAF3421624.1"/>
    <property type="molecule type" value="Genomic_DNA"/>
</dbReference>
<name>A0A833R5Z3_9HYME</name>
<keyword evidence="2" id="KW-1185">Reference proteome</keyword>
<protein>
    <submittedName>
        <fullName evidence="1">Uncharacterized protein</fullName>
    </submittedName>
</protein>
<organism evidence="1 2">
    <name type="scientific">Frieseomelitta varia</name>
    <dbReference type="NCBI Taxonomy" id="561572"/>
    <lineage>
        <taxon>Eukaryota</taxon>
        <taxon>Metazoa</taxon>
        <taxon>Ecdysozoa</taxon>
        <taxon>Arthropoda</taxon>
        <taxon>Hexapoda</taxon>
        <taxon>Insecta</taxon>
        <taxon>Pterygota</taxon>
        <taxon>Neoptera</taxon>
        <taxon>Endopterygota</taxon>
        <taxon>Hymenoptera</taxon>
        <taxon>Apocrita</taxon>
        <taxon>Aculeata</taxon>
        <taxon>Apoidea</taxon>
        <taxon>Anthophila</taxon>
        <taxon>Apidae</taxon>
        <taxon>Frieseomelitta</taxon>
    </lineage>
</organism>
<gene>
    <name evidence="1" type="ORF">E2986_11205</name>
</gene>
<accession>A0A833R5Z3</accession>
<sequence length="95" mass="11055">MAMMIPMFLGRRKRDLLTSGLRLLDQDNSATSIRDLNPTSHRRVQSTKKKVTPVERLFRLRNVSKNVSILSKRSRKIRPQDTKDFQDEVLACSKK</sequence>
<evidence type="ECO:0000313" key="1">
    <source>
        <dbReference type="EMBL" id="KAF3421624.1"/>
    </source>
</evidence>
<proteinExistence type="predicted"/>
<dbReference type="Proteomes" id="UP000655588">
    <property type="component" value="Unassembled WGS sequence"/>
</dbReference>
<dbReference type="AlphaFoldDB" id="A0A833R5Z3"/>
<comment type="caution">
    <text evidence="1">The sequence shown here is derived from an EMBL/GenBank/DDBJ whole genome shotgun (WGS) entry which is preliminary data.</text>
</comment>
<reference evidence="1" key="1">
    <citation type="submission" date="2019-11" db="EMBL/GenBank/DDBJ databases">
        <title>The nuclear and mitochondrial genomes of Frieseomelitta varia - a highly eusocial stingless bee (Meliponini) with a permanently sterile worker caste.</title>
        <authorList>
            <person name="Freitas F.C.P."/>
            <person name="Lourenco A.P."/>
            <person name="Nunes F.M.F."/>
            <person name="Paschoal A.R."/>
            <person name="Abreu F.C.P."/>
            <person name="Barbin F.O."/>
            <person name="Bataglia L."/>
            <person name="Cardoso-Junior C.A.M."/>
            <person name="Cervoni M.S."/>
            <person name="Silva S.R."/>
            <person name="Dalarmi F."/>
            <person name="Del Lama M.A."/>
            <person name="Depintor T.S."/>
            <person name="Ferreira K.M."/>
            <person name="Goria P.S."/>
            <person name="Jaskot M.C."/>
            <person name="Lago D.C."/>
            <person name="Luna-Lucena D."/>
            <person name="Moda L.M."/>
            <person name="Nascimento L."/>
            <person name="Pedrino M."/>
            <person name="Rabico F.O."/>
            <person name="Sanches F.C."/>
            <person name="Santos D.E."/>
            <person name="Santos C.G."/>
            <person name="Vieira J."/>
            <person name="Lopes T.F."/>
            <person name="Barchuk A.R."/>
            <person name="Hartfelder K."/>
            <person name="Simoes Z.L.P."/>
            <person name="Bitondi M.M.G."/>
            <person name="Pinheiro D.G."/>
        </authorList>
    </citation>
    <scope>NUCLEOTIDE SEQUENCE</scope>
    <source>
        <strain evidence="1">USP_RPSP 00005682</strain>
        <tissue evidence="1">Whole individual</tissue>
    </source>
</reference>